<accession>A0ABT2BDV4</accession>
<feature type="transmembrane region" description="Helical" evidence="7">
    <location>
        <begin position="12"/>
        <end position="31"/>
    </location>
</feature>
<evidence type="ECO:0000256" key="3">
    <source>
        <dbReference type="ARBA" id="ARBA00022692"/>
    </source>
</evidence>
<feature type="region of interest" description="Disordered" evidence="6">
    <location>
        <begin position="137"/>
        <end position="158"/>
    </location>
</feature>
<keyword evidence="3 7" id="KW-0812">Transmembrane</keyword>
<keyword evidence="9" id="KW-1185">Reference proteome</keyword>
<keyword evidence="2" id="KW-1003">Cell membrane</keyword>
<feature type="transmembrane region" description="Helical" evidence="7">
    <location>
        <begin position="111"/>
        <end position="128"/>
    </location>
</feature>
<proteinExistence type="predicted"/>
<dbReference type="Proteomes" id="UP001205861">
    <property type="component" value="Unassembled WGS sequence"/>
</dbReference>
<evidence type="ECO:0000313" key="8">
    <source>
        <dbReference type="EMBL" id="MCS0606601.1"/>
    </source>
</evidence>
<dbReference type="RefSeq" id="WP_258855813.1">
    <property type="nucleotide sequence ID" value="NZ_JANUGV010000001.1"/>
</dbReference>
<evidence type="ECO:0000256" key="4">
    <source>
        <dbReference type="ARBA" id="ARBA00022989"/>
    </source>
</evidence>
<name>A0ABT2BDV4_9BURK</name>
<sequence>MTLYERFEQLVALVLSGLIAVVIIVALVELVRVVTHMLATETLDVLEPETFQLVFGMIMTVLIALEFKHSIVKVALRNESIIQVKTVILIALIALARKFVVLEEQASPAKVAAMAGALLALGLVYWLVRERDDSAARRGMEAGSGGRAGRRPPGQARE</sequence>
<feature type="transmembrane region" description="Helical" evidence="7">
    <location>
        <begin position="80"/>
        <end position="99"/>
    </location>
</feature>
<organism evidence="8 9">
    <name type="scientific">Massilia solisilvae</name>
    <dbReference type="NCBI Taxonomy" id="1811225"/>
    <lineage>
        <taxon>Bacteria</taxon>
        <taxon>Pseudomonadati</taxon>
        <taxon>Pseudomonadota</taxon>
        <taxon>Betaproteobacteria</taxon>
        <taxon>Burkholderiales</taxon>
        <taxon>Oxalobacteraceae</taxon>
        <taxon>Telluria group</taxon>
        <taxon>Massilia</taxon>
    </lineage>
</organism>
<comment type="subcellular location">
    <subcellularLocation>
        <location evidence="1">Cell membrane</location>
        <topology evidence="1">Multi-pass membrane protein</topology>
    </subcellularLocation>
</comment>
<evidence type="ECO:0000256" key="2">
    <source>
        <dbReference type="ARBA" id="ARBA00022475"/>
    </source>
</evidence>
<gene>
    <name evidence="8" type="ORF">NX773_00290</name>
</gene>
<comment type="caution">
    <text evidence="8">The sequence shown here is derived from an EMBL/GenBank/DDBJ whole genome shotgun (WGS) entry which is preliminary data.</text>
</comment>
<dbReference type="Pfam" id="PF06146">
    <property type="entry name" value="PsiE"/>
    <property type="match status" value="1"/>
</dbReference>
<keyword evidence="4 7" id="KW-1133">Transmembrane helix</keyword>
<evidence type="ECO:0000256" key="7">
    <source>
        <dbReference type="SAM" id="Phobius"/>
    </source>
</evidence>
<feature type="transmembrane region" description="Helical" evidence="7">
    <location>
        <begin position="51"/>
        <end position="68"/>
    </location>
</feature>
<protein>
    <submittedName>
        <fullName evidence="8">Phosphate-starvation-inducible PsiE family protein</fullName>
    </submittedName>
</protein>
<dbReference type="InterPro" id="IPR020948">
    <property type="entry name" value="P_starv_induced_PsiE-like"/>
</dbReference>
<evidence type="ECO:0000256" key="1">
    <source>
        <dbReference type="ARBA" id="ARBA00004651"/>
    </source>
</evidence>
<dbReference type="EMBL" id="JANUGV010000001">
    <property type="protein sequence ID" value="MCS0606601.1"/>
    <property type="molecule type" value="Genomic_DNA"/>
</dbReference>
<keyword evidence="5 7" id="KW-0472">Membrane</keyword>
<evidence type="ECO:0000313" key="9">
    <source>
        <dbReference type="Proteomes" id="UP001205861"/>
    </source>
</evidence>
<reference evidence="8 9" key="1">
    <citation type="submission" date="2022-08" db="EMBL/GenBank/DDBJ databases">
        <title>Reclassification of Massilia species as members of the genera Telluria, Duganella, Pseudoduganella, Mokoshia gen. nov. and Zemynaea gen. nov. using orthogonal and non-orthogonal genome-based approaches.</title>
        <authorList>
            <person name="Bowman J.P."/>
        </authorList>
    </citation>
    <scope>NUCLEOTIDE SEQUENCE [LARGE SCALE GENOMIC DNA]</scope>
    <source>
        <strain evidence="8 9">JCM 31607</strain>
    </source>
</reference>
<evidence type="ECO:0000256" key="5">
    <source>
        <dbReference type="ARBA" id="ARBA00023136"/>
    </source>
</evidence>
<evidence type="ECO:0000256" key="6">
    <source>
        <dbReference type="SAM" id="MobiDB-lite"/>
    </source>
</evidence>